<dbReference type="InterPro" id="IPR050487">
    <property type="entry name" value="FtsQ_DivIB"/>
</dbReference>
<dbReference type="InterPro" id="IPR005548">
    <property type="entry name" value="Cell_div_FtsQ/DivIB_C"/>
</dbReference>
<comment type="subcellular location">
    <subcellularLocation>
        <location evidence="1">Membrane</location>
    </subcellularLocation>
</comment>
<reference evidence="10 11" key="1">
    <citation type="submission" date="2018-08" db="EMBL/GenBank/DDBJ databases">
        <title>The metabolism and importance of syntrophic acetate oxidation coupled to methane or sulfide production in haloalkaline environments.</title>
        <authorList>
            <person name="Timmers P.H.A."/>
            <person name="Vavourakis C.D."/>
            <person name="Sorokin D.Y."/>
            <person name="Sinninghe Damste J.S."/>
            <person name="Muyzer G."/>
            <person name="Stams A.J.M."/>
            <person name="Plugge C.M."/>
        </authorList>
    </citation>
    <scope>NUCLEOTIDE SEQUENCE [LARGE SCALE GENOMIC DNA]</scope>
    <source>
        <strain evidence="10">MSAO_Bac1</strain>
    </source>
</reference>
<evidence type="ECO:0000256" key="8">
    <source>
        <dbReference type="SAM" id="Phobius"/>
    </source>
</evidence>
<dbReference type="InterPro" id="IPR034746">
    <property type="entry name" value="POTRA"/>
</dbReference>
<dbReference type="Pfam" id="PF03799">
    <property type="entry name" value="FtsQ_DivIB_C"/>
    <property type="match status" value="1"/>
</dbReference>
<evidence type="ECO:0000256" key="7">
    <source>
        <dbReference type="ARBA" id="ARBA00023306"/>
    </source>
</evidence>
<dbReference type="PANTHER" id="PTHR37820:SF1">
    <property type="entry name" value="CELL DIVISION PROTEIN FTSQ"/>
    <property type="match status" value="1"/>
</dbReference>
<dbReference type="GO" id="GO:0051301">
    <property type="term" value="P:cell division"/>
    <property type="evidence" value="ECO:0007669"/>
    <property type="project" value="UniProtKB-KW"/>
</dbReference>
<dbReference type="Proteomes" id="UP000285138">
    <property type="component" value="Unassembled WGS sequence"/>
</dbReference>
<dbReference type="AlphaFoldDB" id="A0A424YB72"/>
<comment type="caution">
    <text evidence="10">The sequence shown here is derived from an EMBL/GenBank/DDBJ whole genome shotgun (WGS) entry which is preliminary data.</text>
</comment>
<keyword evidence="7" id="KW-0131">Cell cycle</keyword>
<feature type="transmembrane region" description="Helical" evidence="8">
    <location>
        <begin position="28"/>
        <end position="46"/>
    </location>
</feature>
<dbReference type="Gene3D" id="3.10.20.310">
    <property type="entry name" value="membrane protein fhac"/>
    <property type="match status" value="1"/>
</dbReference>
<feature type="domain" description="POTRA" evidence="9">
    <location>
        <begin position="51"/>
        <end position="119"/>
    </location>
</feature>
<evidence type="ECO:0000256" key="3">
    <source>
        <dbReference type="ARBA" id="ARBA00022618"/>
    </source>
</evidence>
<dbReference type="PROSITE" id="PS51779">
    <property type="entry name" value="POTRA"/>
    <property type="match status" value="1"/>
</dbReference>
<evidence type="ECO:0000256" key="1">
    <source>
        <dbReference type="ARBA" id="ARBA00004370"/>
    </source>
</evidence>
<gene>
    <name evidence="10" type="ORF">D5R97_08320</name>
</gene>
<evidence type="ECO:0000259" key="9">
    <source>
        <dbReference type="PROSITE" id="PS51779"/>
    </source>
</evidence>
<sequence length="257" mass="30419">MDRPINSYYYREPEKNKKSKKGKRRTKIFFNIFFMILFILIFVALVRSPVFKMQRIEVKGNERVSYEEILRIADIEEGTTLWQVNNRVLKKRLEKMPLINSARVSYVFPQALAIDVKEKEPIALIPYWERYLEISEDRTILGAADEMEDLPLMTGIIIEKPYVGQKVDPGEIIYLEEILRTISNMSSQELSFFSDFKVKDPLNLKVYTIDGTEIWLGKDNYEKKLEEVPRVLMEIKRQKEEEPGYIDLRVSHFPPKR</sequence>
<proteinExistence type="predicted"/>
<keyword evidence="4 8" id="KW-0812">Transmembrane</keyword>
<dbReference type="Pfam" id="PF08478">
    <property type="entry name" value="POTRA_1"/>
    <property type="match status" value="1"/>
</dbReference>
<evidence type="ECO:0000256" key="5">
    <source>
        <dbReference type="ARBA" id="ARBA00022989"/>
    </source>
</evidence>
<accession>A0A424YB72</accession>
<keyword evidence="2" id="KW-1003">Cell membrane</keyword>
<keyword evidence="3" id="KW-0132">Cell division</keyword>
<name>A0A424YB72_9FIRM</name>
<protein>
    <submittedName>
        <fullName evidence="10">FtsQ-type POTRA domain-containing protein</fullName>
    </submittedName>
</protein>
<dbReference type="InterPro" id="IPR013685">
    <property type="entry name" value="POTRA_FtsQ_type"/>
</dbReference>
<evidence type="ECO:0000256" key="2">
    <source>
        <dbReference type="ARBA" id="ARBA00022475"/>
    </source>
</evidence>
<organism evidence="10 11">
    <name type="scientific">Candidatus Syntrophonatronum acetioxidans</name>
    <dbReference type="NCBI Taxonomy" id="1795816"/>
    <lineage>
        <taxon>Bacteria</taxon>
        <taxon>Bacillati</taxon>
        <taxon>Bacillota</taxon>
        <taxon>Clostridia</taxon>
        <taxon>Eubacteriales</taxon>
        <taxon>Syntrophomonadaceae</taxon>
        <taxon>Candidatus Syntrophonatronum</taxon>
    </lineage>
</organism>
<dbReference type="GO" id="GO:0005886">
    <property type="term" value="C:plasma membrane"/>
    <property type="evidence" value="ECO:0007669"/>
    <property type="project" value="TreeGrafter"/>
</dbReference>
<keyword evidence="6 8" id="KW-0472">Membrane</keyword>
<dbReference type="EMBL" id="QZAA01000216">
    <property type="protein sequence ID" value="RQD74133.1"/>
    <property type="molecule type" value="Genomic_DNA"/>
</dbReference>
<evidence type="ECO:0000313" key="11">
    <source>
        <dbReference type="Proteomes" id="UP000285138"/>
    </source>
</evidence>
<evidence type="ECO:0000256" key="6">
    <source>
        <dbReference type="ARBA" id="ARBA00023136"/>
    </source>
</evidence>
<dbReference type="PANTHER" id="PTHR37820">
    <property type="entry name" value="CELL DIVISION PROTEIN DIVIB"/>
    <property type="match status" value="1"/>
</dbReference>
<keyword evidence="5 8" id="KW-1133">Transmembrane helix</keyword>
<evidence type="ECO:0000256" key="4">
    <source>
        <dbReference type="ARBA" id="ARBA00022692"/>
    </source>
</evidence>
<evidence type="ECO:0000313" key="10">
    <source>
        <dbReference type="EMBL" id="RQD74133.1"/>
    </source>
</evidence>